<feature type="compositionally biased region" description="Basic and acidic residues" evidence="1">
    <location>
        <begin position="1135"/>
        <end position="1157"/>
    </location>
</feature>
<dbReference type="PANTHER" id="PTHR22929">
    <property type="entry name" value="RNA POLYMERASE III TRANSCRIPTION INITIATION FACTOR B"/>
    <property type="match status" value="1"/>
</dbReference>
<reference evidence="4" key="1">
    <citation type="submission" date="2025-08" db="UniProtKB">
        <authorList>
            <consortium name="RefSeq"/>
        </authorList>
    </citation>
    <scope>IDENTIFICATION</scope>
</reference>
<sequence>MFRRARLNVRPNVKPGGRVAATVPASSQPEDGNTSGAPTESVPSTGELPTPNCDVGSRDSPGEVVAAVAPPPVSAEGREEKPVNDAEESTKPSVTALQRRKRIATAPNLAKPRGSLPSVQRADTAALSSSQEQTPEHLPSNSAPIKNVLPQPEKSSSEASPRSAAKTVSFMGQGHVLPEKKTPVPQVPHFSPFKKSARKELNVRTSAERGDEVPQKDTLSPLKERPSQASSGPGEIKVCPKATPPKKIQHGSDRKRILKAQKLRELLREELKKERKLWREKHPVFENSTPVDHSKMIMRDFIYYLPESNPMKSSFTEEKMVEKSCLAPVTVKEPQIRSTPPEPDLEDEEVEEEAAEEDADGSLLVPRVKVAEDGTIILDEESLTVEVLRTKGSAVVEENDPIFERGSTTTYSSFRKSCYSKPWSIGETDMFYLAISMVGTDFSMIGQLFPHRARTEIKNKFKREERSNSWRIDKAFKEKQQFDPEFFAELLHKVLNEDKKRKQKSAKITNNGVKKPAKTRTKQKAKEVGFSSNDRGTFDTEAVEMDTGSAEKENEESPSVHESQAAAEPGRPKKKKRKKKKSEDPSSSVAEKPSGGNEVSEKSTSTERIRNKTEGASAVEDTGDSGNPIDSCGVSECLEEQENLLVESEESQYSLPGNEETENTGEQHSSTSKQSSLSEHDESSVSDASKSSRSQTLHPSKSKIKISEKRDRREAVGDTDGAKTQSAEVCDQISSTEDSTIAERSQETQENEKKVTCAPVKAVRGWVQKPKPNLAQASRKKELPSHPEPTEIADKNAGEVDALNITVEKEKKNEDTAMDLKSDDRLDIPCQKKEDALTPRQLRRSQFQRPKPNLSRASGRKEAPQAAVIAVEEKHEAEKSGTLIDDGSDYSLLPTSLHTSLDQEQSLRLLDDSNSTEDKVSKRLQSPEKSSRNMGKPESKEKAFVENILELPAKEHIRSDEEPDFPCQNKGDDVKPGQLRRGRFQKPKPNLGRATGRKETLLAKEVAIEEKHEAEKSGTLLGDGGGCSSLPTSHLDLLAKEYSPCLLNDSKCTDLTEKIKGSERLQSTQKSPSIMGKPDSEEMADGENILELAEKEHLRFDKEPDGPCQSKGDTVKPGQLRRSRFQKVKPNLSRASERKETPVAEVTTVERKPEAEKSGALLNDGSSCSLLPISHALQQEGNVPFLPSVSLEKYELTDSLQAVQTPLSLCSENMQSPARLIESKDEIEQKVESQMDHTVGKIMEVCQRSSEEPSPQAESKLSVPKPAPIRRGRFQKPKPNLVRAVERKGTALGEKGAAEDKTEAETTVKHVVDGCNSDHTVNDAAKCEKVLASPSAKPLDSDQVTLITRSPKPFSYTPVEDCEFTEDSPSADAQRNTFGAVARTDVKLVAQEESTVDVLQSRKLRGRFVKLKPNLGRGAVRKEESAAKKKNETESSFSLAPSSIGSDSFLSAAHSSCTEEITLSSHMGKRKDPDDSIEVVYLKRRRLLNKPQPLTSSENETFTVQEEDVPASSTMPLAPDKAARLGRQCKQPKPMKAVPASKSEAICEKGRTPQKPKPYAPKGRGSKGRNSKCCGKRHKTFLVTIRALQEEDEDEDDDGDPEQDYEEESYHLPPEEVNKAPVFVPKSLRSPNPVPAEIEETVEELEITADIDADCIPDTKSNLGVQEEFVSIGGKHNTSVEVAPSMASYLVPEEEAEIDGSTEAAMTLLAMRDPMFQSRMNIQGTTFVFNDCGELKDVTPAVLNRYNMKPNVTPVIQPFMPSIIVRESSHTEQEDKGPSAEQSTGVIVDMTEEVKSEIHVPSERSVPHIKNTLSMTSGDFLKSRPILDRALEKPKTETDHIGSQVQSDMEEKAPIGSLAEQDPDKIGWSSLQLHESGPSDTCTGHIVKNERLEESIQEIQETKIESCTLAGSPRPQTYGAESGFMPYHNSEKLHPEENIHLFTDSSCTFALEQVMHEEEHSEAIEYKNLIADLDQTTVHLVTNDYPKEEDTIILTLVEIPVASMDGYHDSDAALPLGSEHMLIAPMIISPVCSELSEGQSTGPMMTAINSHATSSANQSNTSECEITASVMPVFELGPISRKRIACKPEENDVPQVKKKESYFIKDGCEDTPMESTSNQNCENIHFVESQFTKKETAAVSEGTCAVTKQEEQFAPLQTSDTSQLSATSTDGDETSADDDETSADGDETSADGDEALSYDQATGTSSRIHCKGKKLQAEQNLENTRLKQSLESSISTVSSSSVLLINNPGRRSRGFLSLICKNSNSDNEKDSKSNSSRTQKPHIPSPKPCLNSCASSRKDSIKVPCTLLPESVLSTVEDSHVCEDTNEPSAKYLYPQVPRGEDPEEAISHRPDSESEKEPTRVSEYFFNDIFMEVNEKN</sequence>
<feature type="compositionally biased region" description="Basic and acidic residues" evidence="1">
    <location>
        <begin position="916"/>
        <end position="944"/>
    </location>
</feature>
<feature type="compositionally biased region" description="Acidic residues" evidence="1">
    <location>
        <begin position="637"/>
        <end position="650"/>
    </location>
</feature>
<feature type="region of interest" description="Disordered" evidence="1">
    <location>
        <begin position="1419"/>
        <end position="1442"/>
    </location>
</feature>
<feature type="compositionally biased region" description="Polar residues" evidence="1">
    <location>
        <begin position="1492"/>
        <end position="1504"/>
    </location>
</feature>
<evidence type="ECO:0000313" key="4">
    <source>
        <dbReference type="RefSeq" id="XP_033784862.1"/>
    </source>
</evidence>
<evidence type="ECO:0000313" key="3">
    <source>
        <dbReference type="Proteomes" id="UP000515159"/>
    </source>
</evidence>
<dbReference type="InterPro" id="IPR009057">
    <property type="entry name" value="Homeodomain-like_sf"/>
</dbReference>
<protein>
    <submittedName>
        <fullName evidence="4">Transcription factor TFIIIB component B'' homolog isoform X1</fullName>
    </submittedName>
</protein>
<feature type="region of interest" description="Disordered" evidence="1">
    <location>
        <begin position="2150"/>
        <end position="2211"/>
    </location>
</feature>
<dbReference type="GeneID" id="117352521"/>
<accession>A0A6P8P6I9</accession>
<feature type="region of interest" description="Disordered" evidence="1">
    <location>
        <begin position="2262"/>
        <end position="2288"/>
    </location>
</feature>
<feature type="compositionally biased region" description="Polar residues" evidence="1">
    <location>
        <begin position="126"/>
        <end position="144"/>
    </location>
</feature>
<dbReference type="GO" id="GO:0070898">
    <property type="term" value="P:RNA polymerase III preinitiation complex assembly"/>
    <property type="evidence" value="ECO:0007669"/>
    <property type="project" value="TreeGrafter"/>
</dbReference>
<feature type="compositionally biased region" description="Acidic residues" evidence="1">
    <location>
        <begin position="343"/>
        <end position="358"/>
    </location>
</feature>
<dbReference type="GO" id="GO:0001156">
    <property type="term" value="F:TFIIIC-class transcription factor complex binding"/>
    <property type="evidence" value="ECO:0007669"/>
    <property type="project" value="TreeGrafter"/>
</dbReference>
<feature type="compositionally biased region" description="Acidic residues" evidence="1">
    <location>
        <begin position="1590"/>
        <end position="1607"/>
    </location>
</feature>
<feature type="compositionally biased region" description="Basic and acidic residues" evidence="1">
    <location>
        <begin position="1296"/>
        <end position="1305"/>
    </location>
</feature>
<dbReference type="SUPFAM" id="SSF46689">
    <property type="entry name" value="Homeodomain-like"/>
    <property type="match status" value="1"/>
</dbReference>
<feature type="compositionally biased region" description="Basic and acidic residues" evidence="1">
    <location>
        <begin position="744"/>
        <end position="755"/>
    </location>
</feature>
<feature type="compositionally biased region" description="Basic and acidic residues" evidence="1">
    <location>
        <begin position="2346"/>
        <end position="2361"/>
    </location>
</feature>
<feature type="compositionally biased region" description="Acidic residues" evidence="1">
    <location>
        <begin position="2170"/>
        <end position="2196"/>
    </location>
</feature>
<dbReference type="Proteomes" id="UP000515159">
    <property type="component" value="Chromosome 1"/>
</dbReference>
<feature type="region of interest" description="Disordered" evidence="1">
    <location>
        <begin position="1247"/>
        <end position="1305"/>
    </location>
</feature>
<feature type="compositionally biased region" description="Basic and acidic residues" evidence="1">
    <location>
        <begin position="599"/>
        <end position="613"/>
    </location>
</feature>
<dbReference type="OrthoDB" id="272624at2759"/>
<feature type="region of interest" description="Disordered" evidence="1">
    <location>
        <begin position="2326"/>
        <end position="2362"/>
    </location>
</feature>
<feature type="region of interest" description="Disordered" evidence="1">
    <location>
        <begin position="1491"/>
        <end position="1574"/>
    </location>
</feature>
<feature type="domain" description="Transcription factor TFIIIB component B'' Myb" evidence="2">
    <location>
        <begin position="413"/>
        <end position="498"/>
    </location>
</feature>
<feature type="compositionally biased region" description="Polar residues" evidence="1">
    <location>
        <begin position="24"/>
        <end position="44"/>
    </location>
</feature>
<dbReference type="InterPro" id="IPR039467">
    <property type="entry name" value="TFIIIB_B''_Myb"/>
</dbReference>
<feature type="region of interest" description="Disordered" evidence="1">
    <location>
        <begin position="331"/>
        <end position="358"/>
    </location>
</feature>
<dbReference type="RefSeq" id="XP_033784862.1">
    <property type="nucleotide sequence ID" value="XM_033928971.1"/>
</dbReference>
<feature type="compositionally biased region" description="Basic and acidic residues" evidence="1">
    <location>
        <begin position="1420"/>
        <end position="1433"/>
    </location>
</feature>
<evidence type="ECO:0000259" key="2">
    <source>
        <dbReference type="Pfam" id="PF15963"/>
    </source>
</evidence>
<feature type="region of interest" description="Disordered" evidence="1">
    <location>
        <begin position="1586"/>
        <end position="1617"/>
    </location>
</feature>
<dbReference type="FunCoup" id="A0A6P8P6I9">
    <property type="interactions" value="1637"/>
</dbReference>
<feature type="compositionally biased region" description="Polar residues" evidence="1">
    <location>
        <begin position="893"/>
        <end position="906"/>
    </location>
</feature>
<feature type="compositionally biased region" description="Basic and acidic residues" evidence="1">
    <location>
        <begin position="1608"/>
        <end position="1617"/>
    </location>
</feature>
<feature type="compositionally biased region" description="Basic and acidic residues" evidence="1">
    <location>
        <begin position="76"/>
        <end position="90"/>
    </location>
</feature>
<dbReference type="PANTHER" id="PTHR22929:SF0">
    <property type="entry name" value="TRANSCRIPTION FACTOR TFIIIB COMPONENT B'' HOMOLOG"/>
    <property type="match status" value="1"/>
</dbReference>
<feature type="region of interest" description="Disordered" evidence="1">
    <location>
        <begin position="1"/>
        <end position="254"/>
    </location>
</feature>
<dbReference type="GO" id="GO:0000126">
    <property type="term" value="C:transcription factor TFIIIB complex"/>
    <property type="evidence" value="ECO:0007669"/>
    <property type="project" value="TreeGrafter"/>
</dbReference>
<organism evidence="3 4">
    <name type="scientific">Geotrypetes seraphini</name>
    <name type="common">Gaboon caecilian</name>
    <name type="synonym">Caecilia seraphini</name>
    <dbReference type="NCBI Taxonomy" id="260995"/>
    <lineage>
        <taxon>Eukaryota</taxon>
        <taxon>Metazoa</taxon>
        <taxon>Chordata</taxon>
        <taxon>Craniata</taxon>
        <taxon>Vertebrata</taxon>
        <taxon>Euteleostomi</taxon>
        <taxon>Amphibia</taxon>
        <taxon>Gymnophiona</taxon>
        <taxon>Geotrypetes</taxon>
    </lineage>
</organism>
<gene>
    <name evidence="4" type="primary">BDP1</name>
</gene>
<feature type="region of interest" description="Disordered" evidence="1">
    <location>
        <begin position="1063"/>
        <end position="1083"/>
    </location>
</feature>
<dbReference type="Pfam" id="PF15963">
    <property type="entry name" value="Myb_DNA-bind_7"/>
    <property type="match status" value="1"/>
</dbReference>
<evidence type="ECO:0000256" key="1">
    <source>
        <dbReference type="SAM" id="MobiDB-lite"/>
    </source>
</evidence>
<feature type="compositionally biased region" description="Basic and acidic residues" evidence="1">
    <location>
        <begin position="779"/>
        <end position="798"/>
    </location>
</feature>
<feature type="compositionally biased region" description="Basic and acidic residues" evidence="1">
    <location>
        <begin position="198"/>
        <end position="215"/>
    </location>
</feature>
<dbReference type="KEGG" id="gsh:117352521"/>
<feature type="region of interest" description="Disordered" evidence="1">
    <location>
        <begin position="499"/>
        <end position="999"/>
    </location>
</feature>
<feature type="compositionally biased region" description="Basic and acidic residues" evidence="1">
    <location>
        <begin position="807"/>
        <end position="837"/>
    </location>
</feature>
<feature type="compositionally biased region" description="Basic residues" evidence="1">
    <location>
        <begin position="1564"/>
        <end position="1574"/>
    </location>
</feature>
<dbReference type="InParanoid" id="A0A6P8P6I9"/>
<feature type="compositionally biased region" description="Polar residues" evidence="1">
    <location>
        <begin position="2155"/>
        <end position="2169"/>
    </location>
</feature>
<feature type="compositionally biased region" description="Polar residues" evidence="1">
    <location>
        <begin position="722"/>
        <end position="743"/>
    </location>
</feature>
<dbReference type="CTD" id="55814"/>
<feature type="region of interest" description="Disordered" evidence="1">
    <location>
        <begin position="1099"/>
        <end position="1163"/>
    </location>
</feature>
<proteinExistence type="predicted"/>
<name>A0A6P8P6I9_GEOSA</name>
<feature type="compositionally biased region" description="Basic and acidic residues" evidence="1">
    <location>
        <begin position="705"/>
        <end position="716"/>
    </location>
</feature>
<feature type="compositionally biased region" description="Low complexity" evidence="1">
    <location>
        <begin position="685"/>
        <end position="694"/>
    </location>
</feature>
<keyword evidence="3" id="KW-1185">Reference proteome</keyword>